<protein>
    <recommendedName>
        <fullName evidence="4">Phosphatase</fullName>
    </recommendedName>
</protein>
<dbReference type="RefSeq" id="WP_204728436.1">
    <property type="nucleotide sequence ID" value="NZ_JAFBDK010000003.1"/>
</dbReference>
<organism evidence="2 3">
    <name type="scientific">Jeotgalibacillus terrae</name>
    <dbReference type="NCBI Taxonomy" id="587735"/>
    <lineage>
        <taxon>Bacteria</taxon>
        <taxon>Bacillati</taxon>
        <taxon>Bacillota</taxon>
        <taxon>Bacilli</taxon>
        <taxon>Bacillales</taxon>
        <taxon>Caryophanaceae</taxon>
        <taxon>Jeotgalibacillus</taxon>
    </lineage>
</organism>
<name>A0ABW5ZM74_9BACL</name>
<sequence length="47" mass="5073">MKYAAALLVTFSLLSGAFFTDVNESVHASIVTPGNGDREILDLPYEV</sequence>
<dbReference type="EMBL" id="JBHUPG010000031">
    <property type="protein sequence ID" value="MFD2913520.1"/>
    <property type="molecule type" value="Genomic_DNA"/>
</dbReference>
<evidence type="ECO:0000313" key="3">
    <source>
        <dbReference type="Proteomes" id="UP001597561"/>
    </source>
</evidence>
<evidence type="ECO:0008006" key="4">
    <source>
        <dbReference type="Google" id="ProtNLM"/>
    </source>
</evidence>
<proteinExistence type="predicted"/>
<keyword evidence="3" id="KW-1185">Reference proteome</keyword>
<gene>
    <name evidence="2" type="ORF">ACFS5P_16655</name>
</gene>
<feature type="signal peptide" evidence="1">
    <location>
        <begin position="1"/>
        <end position="17"/>
    </location>
</feature>
<evidence type="ECO:0000256" key="1">
    <source>
        <dbReference type="SAM" id="SignalP"/>
    </source>
</evidence>
<reference evidence="3" key="1">
    <citation type="journal article" date="2019" name="Int. J. Syst. Evol. Microbiol.">
        <title>The Global Catalogue of Microorganisms (GCM) 10K type strain sequencing project: providing services to taxonomists for standard genome sequencing and annotation.</title>
        <authorList>
            <consortium name="The Broad Institute Genomics Platform"/>
            <consortium name="The Broad Institute Genome Sequencing Center for Infectious Disease"/>
            <person name="Wu L."/>
            <person name="Ma J."/>
        </authorList>
    </citation>
    <scope>NUCLEOTIDE SEQUENCE [LARGE SCALE GENOMIC DNA]</scope>
    <source>
        <strain evidence="3">KCTC 13528</strain>
    </source>
</reference>
<dbReference type="Proteomes" id="UP001597561">
    <property type="component" value="Unassembled WGS sequence"/>
</dbReference>
<accession>A0ABW5ZM74</accession>
<keyword evidence="1" id="KW-0732">Signal</keyword>
<comment type="caution">
    <text evidence="2">The sequence shown here is derived from an EMBL/GenBank/DDBJ whole genome shotgun (WGS) entry which is preliminary data.</text>
</comment>
<feature type="chain" id="PRO_5045576784" description="Phosphatase" evidence="1">
    <location>
        <begin position="18"/>
        <end position="47"/>
    </location>
</feature>
<evidence type="ECO:0000313" key="2">
    <source>
        <dbReference type="EMBL" id="MFD2913520.1"/>
    </source>
</evidence>